<reference evidence="2 3" key="1">
    <citation type="submission" date="2023-08" db="EMBL/GenBank/DDBJ databases">
        <title>Black Yeasts Isolated from many extreme environments.</title>
        <authorList>
            <person name="Coleine C."/>
            <person name="Stajich J.E."/>
            <person name="Selbmann L."/>
        </authorList>
    </citation>
    <scope>NUCLEOTIDE SEQUENCE [LARGE SCALE GENOMIC DNA]</scope>
    <source>
        <strain evidence="2 3">CCFEE 536</strain>
    </source>
</reference>
<feature type="region of interest" description="Disordered" evidence="1">
    <location>
        <begin position="47"/>
        <end position="88"/>
    </location>
</feature>
<name>A0ABR0MB66_9PEZI</name>
<evidence type="ECO:0000313" key="2">
    <source>
        <dbReference type="EMBL" id="KAK5295715.1"/>
    </source>
</evidence>
<proteinExistence type="predicted"/>
<comment type="caution">
    <text evidence="2">The sequence shown here is derived from an EMBL/GenBank/DDBJ whole genome shotgun (WGS) entry which is preliminary data.</text>
</comment>
<feature type="non-terminal residue" evidence="2">
    <location>
        <position position="1"/>
    </location>
</feature>
<protein>
    <submittedName>
        <fullName evidence="2">Uncharacterized protein</fullName>
    </submittedName>
</protein>
<dbReference type="Proteomes" id="UP001357485">
    <property type="component" value="Unassembled WGS sequence"/>
</dbReference>
<accession>A0ABR0MB66</accession>
<evidence type="ECO:0000256" key="1">
    <source>
        <dbReference type="SAM" id="MobiDB-lite"/>
    </source>
</evidence>
<gene>
    <name evidence="2" type="ORF">LTR16_000749</name>
</gene>
<sequence>IDFPEPLPPDPAALAEGADPDVVAAELVRLLGEFGTGLGIAADLLRGSSPPQQAAYEDEESGVESGMTSRAEDGYMSASSFGGGEQRE</sequence>
<organism evidence="2 3">
    <name type="scientific">Cryomyces antarcticus</name>
    <dbReference type="NCBI Taxonomy" id="329879"/>
    <lineage>
        <taxon>Eukaryota</taxon>
        <taxon>Fungi</taxon>
        <taxon>Dikarya</taxon>
        <taxon>Ascomycota</taxon>
        <taxon>Pezizomycotina</taxon>
        <taxon>Dothideomycetes</taxon>
        <taxon>Dothideomycetes incertae sedis</taxon>
        <taxon>Cryomyces</taxon>
    </lineage>
</organism>
<dbReference type="EMBL" id="JAVRRA010000025">
    <property type="protein sequence ID" value="KAK5295715.1"/>
    <property type="molecule type" value="Genomic_DNA"/>
</dbReference>
<keyword evidence="3" id="KW-1185">Reference proteome</keyword>
<evidence type="ECO:0000313" key="3">
    <source>
        <dbReference type="Proteomes" id="UP001357485"/>
    </source>
</evidence>